<dbReference type="SUPFAM" id="SSF50156">
    <property type="entry name" value="PDZ domain-like"/>
    <property type="match status" value="2"/>
</dbReference>
<dbReference type="PROSITE" id="PS50106">
    <property type="entry name" value="PDZ"/>
    <property type="match status" value="1"/>
</dbReference>
<evidence type="ECO:0000259" key="1">
    <source>
        <dbReference type="PROSITE" id="PS50106"/>
    </source>
</evidence>
<gene>
    <name evidence="2" type="ORF">C1SCF055_LOCUS1892</name>
</gene>
<dbReference type="Gene3D" id="2.30.42.10">
    <property type="match status" value="1"/>
</dbReference>
<reference evidence="2" key="1">
    <citation type="submission" date="2022-10" db="EMBL/GenBank/DDBJ databases">
        <authorList>
            <person name="Chen Y."/>
            <person name="Dougan E. K."/>
            <person name="Chan C."/>
            <person name="Rhodes N."/>
            <person name="Thang M."/>
        </authorList>
    </citation>
    <scope>NUCLEOTIDE SEQUENCE</scope>
</reference>
<keyword evidence="4" id="KW-1185">Reference proteome</keyword>
<dbReference type="EMBL" id="CAMXCT020000070">
    <property type="protein sequence ID" value="CAL1126757.1"/>
    <property type="molecule type" value="Genomic_DNA"/>
</dbReference>
<reference evidence="3 4" key="2">
    <citation type="submission" date="2024-05" db="EMBL/GenBank/DDBJ databases">
        <authorList>
            <person name="Chen Y."/>
            <person name="Shah S."/>
            <person name="Dougan E. K."/>
            <person name="Thang M."/>
            <person name="Chan C."/>
        </authorList>
    </citation>
    <scope>NUCLEOTIDE SEQUENCE [LARGE SCALE GENOMIC DNA]</scope>
</reference>
<dbReference type="EMBL" id="CAMXCT030000070">
    <property type="protein sequence ID" value="CAL4760694.1"/>
    <property type="molecule type" value="Genomic_DNA"/>
</dbReference>
<organism evidence="2">
    <name type="scientific">Cladocopium goreaui</name>
    <dbReference type="NCBI Taxonomy" id="2562237"/>
    <lineage>
        <taxon>Eukaryota</taxon>
        <taxon>Sar</taxon>
        <taxon>Alveolata</taxon>
        <taxon>Dinophyceae</taxon>
        <taxon>Suessiales</taxon>
        <taxon>Symbiodiniaceae</taxon>
        <taxon>Cladocopium</taxon>
    </lineage>
</organism>
<dbReference type="EMBL" id="CAMXCT010000070">
    <property type="protein sequence ID" value="CAI3973382.1"/>
    <property type="molecule type" value="Genomic_DNA"/>
</dbReference>
<evidence type="ECO:0000313" key="2">
    <source>
        <dbReference type="EMBL" id="CAI3973382.1"/>
    </source>
</evidence>
<name>A0A9P1BH90_9DINO</name>
<accession>A0A9P1BH90</accession>
<protein>
    <submittedName>
        <fullName evidence="3">Thrombospondin-type laminin G domain and EAR repeat-containing protein</fullName>
    </submittedName>
</protein>
<feature type="domain" description="PDZ" evidence="1">
    <location>
        <begin position="141"/>
        <end position="204"/>
    </location>
</feature>
<evidence type="ECO:0000313" key="3">
    <source>
        <dbReference type="EMBL" id="CAL4760694.1"/>
    </source>
</evidence>
<dbReference type="InterPro" id="IPR001478">
    <property type="entry name" value="PDZ"/>
</dbReference>
<dbReference type="InterPro" id="IPR036034">
    <property type="entry name" value="PDZ_sf"/>
</dbReference>
<sequence>MALFCCCATPDNATGVAEVPAIQAMPKIDPALEVRQDVESTALEAKSAAPSFGSFTVVLRTQEHATLGLTIDSTSDKAPPMITEISEGAVAKFNKLHPEKAIQPHDVVSAMDDAQTILEVCEKLSGPLGDSVRLTLKRPKEVNLSLSKPGSLGLKLDYNDTSVGAVISELVESGLVAKWNSENASDAVCVGDRIIQLNGDQMSGTDLLGRLRTENTLRLKVLKY</sequence>
<comment type="caution">
    <text evidence="2">The sequence shown here is derived from an EMBL/GenBank/DDBJ whole genome shotgun (WGS) entry which is preliminary data.</text>
</comment>
<dbReference type="AlphaFoldDB" id="A0A9P1BH90"/>
<dbReference type="Proteomes" id="UP001152797">
    <property type="component" value="Unassembled WGS sequence"/>
</dbReference>
<evidence type="ECO:0000313" key="4">
    <source>
        <dbReference type="Proteomes" id="UP001152797"/>
    </source>
</evidence>
<proteinExistence type="predicted"/>